<keyword evidence="8" id="KW-0788">Thiol protease</keyword>
<dbReference type="Pfam" id="PF00443">
    <property type="entry name" value="UCH"/>
    <property type="match status" value="1"/>
</dbReference>
<dbReference type="EMBL" id="UYRX01000247">
    <property type="protein sequence ID" value="VDK78480.1"/>
    <property type="molecule type" value="Genomic_DNA"/>
</dbReference>
<reference evidence="16 17" key="1">
    <citation type="submission" date="2018-08" db="EMBL/GenBank/DDBJ databases">
        <authorList>
            <person name="Laetsch R D."/>
            <person name="Stevens L."/>
            <person name="Kumar S."/>
            <person name="Blaxter L. M."/>
        </authorList>
    </citation>
    <scope>NUCLEOTIDE SEQUENCE [LARGE SCALE GENOMIC DNA]</scope>
</reference>
<feature type="domain" description="USP" evidence="15">
    <location>
        <begin position="287"/>
        <end position="632"/>
    </location>
</feature>
<dbReference type="OrthoDB" id="420187at2759"/>
<sequence length="673" mass="75471">MRSTTKNCTVLNSAASNAGQSTSKTCETAERERGCEVVSTGNCGLTSNHAPSSYDSAGLRMIQTNYRDSSSSPLSPPPRSAKRLKISTSSTRASNMNNTVSTSSAAVNSINQSSKNHAVTDIQHKGIGKHLNNAHSTQTNDGATKLSKYFSRDLLHGASNVRRLNCSPVRINSHLDFANHNGYDDSSPSTSKGFAPGSKSVLNGAVKRRMHVNATHTSGRKSESQKLRHSYHDFKDNRALNGKAEGKRSISESSELETRFPMNNRIVFYSTWEGSRVLNPDGRNIGVGLCNYSNDCFLNAVLQIILHCIPFARYLGEHLPLFSCVKDCVACGLARFIRYSMSSRQPFKPAWISFILEKAFPSHLFGAQEDAHEALNHILDALDSEAQNGISSSDRDLNNPLNGPRFPTPVEQLFAGTLRNQVQCSTCSAILINYERFRELNLGIKKPSYDRRITLEDLLDDYFGNEVLTSFNCNKCKRSTQIHRSSRILRAPNLLLIQIKRFNSFGGKIGVHVNFDLRMNLERYVHRAAEAHFYELTGIVQHMGNAVEHGHYIAVVRGFDGRSYYLFDDEQYYQESTPREGESLLMKRAQLRLVIITLFFMIIETFSLFQRHRVSLSELHNTQAYMLLYVRCNAFRNSVSPSVSLNATNEAQNDTPTRSRIMKRPYVQISMDS</sequence>
<feature type="region of interest" description="Disordered" evidence="14">
    <location>
        <begin position="66"/>
        <end position="105"/>
    </location>
</feature>
<dbReference type="InterPro" id="IPR050164">
    <property type="entry name" value="Peptidase_C19"/>
</dbReference>
<evidence type="ECO:0000256" key="2">
    <source>
        <dbReference type="ARBA" id="ARBA00004604"/>
    </source>
</evidence>
<evidence type="ECO:0000256" key="14">
    <source>
        <dbReference type="SAM" id="MobiDB-lite"/>
    </source>
</evidence>
<keyword evidence="5" id="KW-0645">Protease</keyword>
<dbReference type="PROSITE" id="PS00973">
    <property type="entry name" value="USP_2"/>
    <property type="match status" value="1"/>
</dbReference>
<dbReference type="AlphaFoldDB" id="A0A3P6TH15"/>
<evidence type="ECO:0000259" key="15">
    <source>
        <dbReference type="PROSITE" id="PS50235"/>
    </source>
</evidence>
<keyword evidence="6" id="KW-0833">Ubl conjugation pathway</keyword>
<dbReference type="PANTHER" id="PTHR24006">
    <property type="entry name" value="UBIQUITIN CARBOXYL-TERMINAL HYDROLASE"/>
    <property type="match status" value="1"/>
</dbReference>
<evidence type="ECO:0000256" key="12">
    <source>
        <dbReference type="ARBA" id="ARBA00042420"/>
    </source>
</evidence>
<dbReference type="GO" id="GO:0042981">
    <property type="term" value="P:regulation of apoptotic process"/>
    <property type="evidence" value="ECO:0007669"/>
    <property type="project" value="TreeGrafter"/>
</dbReference>
<keyword evidence="17" id="KW-1185">Reference proteome</keyword>
<dbReference type="PANTHER" id="PTHR24006:SF758">
    <property type="entry name" value="UBIQUITIN CARBOXYL-TERMINAL HYDROLASE 36"/>
    <property type="match status" value="1"/>
</dbReference>
<evidence type="ECO:0000256" key="9">
    <source>
        <dbReference type="ARBA" id="ARBA00039432"/>
    </source>
</evidence>
<dbReference type="SUPFAM" id="SSF54001">
    <property type="entry name" value="Cysteine proteinases"/>
    <property type="match status" value="1"/>
</dbReference>
<keyword evidence="7" id="KW-0378">Hydrolase</keyword>
<gene>
    <name evidence="16" type="ORF">NLS_LOCUS4093</name>
</gene>
<protein>
    <recommendedName>
        <fullName evidence="9">Ubiquitin carboxyl-terminal hydrolase 36</fullName>
        <ecNumber evidence="4">3.4.19.12</ecNumber>
    </recommendedName>
    <alternativeName>
        <fullName evidence="12">Deubiquitinating enzyme 36</fullName>
    </alternativeName>
    <alternativeName>
        <fullName evidence="11">Protein scrawny</fullName>
    </alternativeName>
    <alternativeName>
        <fullName evidence="10">Ubiquitin thioesterase 36</fullName>
    </alternativeName>
    <alternativeName>
        <fullName evidence="13">Ubiquitin-specific-processing protease 36</fullName>
    </alternativeName>
</protein>
<comment type="subcellular location">
    <subcellularLocation>
        <location evidence="2">Nucleus</location>
        <location evidence="2">Nucleolus</location>
    </subcellularLocation>
</comment>
<comment type="similarity">
    <text evidence="3">Belongs to the peptidase C19 family.</text>
</comment>
<comment type="catalytic activity">
    <reaction evidence="1">
        <text>Thiol-dependent hydrolysis of ester, thioester, amide, peptide and isopeptide bonds formed by the C-terminal Gly of ubiquitin (a 76-residue protein attached to proteins as an intracellular targeting signal).</text>
        <dbReference type="EC" id="3.4.19.12"/>
    </reaction>
</comment>
<dbReference type="Gene3D" id="3.90.70.10">
    <property type="entry name" value="Cysteine proteinases"/>
    <property type="match status" value="1"/>
</dbReference>
<dbReference type="InterPro" id="IPR038765">
    <property type="entry name" value="Papain-like_cys_pep_sf"/>
</dbReference>
<dbReference type="InterPro" id="IPR028889">
    <property type="entry name" value="USP"/>
</dbReference>
<evidence type="ECO:0000256" key="5">
    <source>
        <dbReference type="ARBA" id="ARBA00022670"/>
    </source>
</evidence>
<evidence type="ECO:0000256" key="1">
    <source>
        <dbReference type="ARBA" id="ARBA00000707"/>
    </source>
</evidence>
<evidence type="ECO:0000256" key="6">
    <source>
        <dbReference type="ARBA" id="ARBA00022786"/>
    </source>
</evidence>
<feature type="compositionally biased region" description="Polar residues" evidence="14">
    <location>
        <begin position="86"/>
        <end position="105"/>
    </location>
</feature>
<dbReference type="InterPro" id="IPR018200">
    <property type="entry name" value="USP_CS"/>
</dbReference>
<dbReference type="OMA" id="MGNAVEH"/>
<evidence type="ECO:0000256" key="3">
    <source>
        <dbReference type="ARBA" id="ARBA00009085"/>
    </source>
</evidence>
<evidence type="ECO:0000256" key="11">
    <source>
        <dbReference type="ARBA" id="ARBA00042154"/>
    </source>
</evidence>
<evidence type="ECO:0000256" key="7">
    <source>
        <dbReference type="ARBA" id="ARBA00022801"/>
    </source>
</evidence>
<evidence type="ECO:0000256" key="4">
    <source>
        <dbReference type="ARBA" id="ARBA00012759"/>
    </source>
</evidence>
<dbReference type="GO" id="GO:0016579">
    <property type="term" value="P:protein deubiquitination"/>
    <property type="evidence" value="ECO:0007669"/>
    <property type="project" value="InterPro"/>
</dbReference>
<dbReference type="InterPro" id="IPR001394">
    <property type="entry name" value="Peptidase_C19_UCH"/>
</dbReference>
<dbReference type="GO" id="GO:0005829">
    <property type="term" value="C:cytosol"/>
    <property type="evidence" value="ECO:0007669"/>
    <property type="project" value="TreeGrafter"/>
</dbReference>
<dbReference type="PROSITE" id="PS50235">
    <property type="entry name" value="USP_3"/>
    <property type="match status" value="1"/>
</dbReference>
<organism evidence="16 17">
    <name type="scientific">Litomosoides sigmodontis</name>
    <name type="common">Filarial nematode worm</name>
    <dbReference type="NCBI Taxonomy" id="42156"/>
    <lineage>
        <taxon>Eukaryota</taxon>
        <taxon>Metazoa</taxon>
        <taxon>Ecdysozoa</taxon>
        <taxon>Nematoda</taxon>
        <taxon>Chromadorea</taxon>
        <taxon>Rhabditida</taxon>
        <taxon>Spirurina</taxon>
        <taxon>Spiruromorpha</taxon>
        <taxon>Filarioidea</taxon>
        <taxon>Onchocercidae</taxon>
        <taxon>Litomosoides</taxon>
    </lineage>
</organism>
<name>A0A3P6TH15_LITSI</name>
<dbReference type="GO" id="GO:0004843">
    <property type="term" value="F:cysteine-type deubiquitinase activity"/>
    <property type="evidence" value="ECO:0007669"/>
    <property type="project" value="UniProtKB-EC"/>
</dbReference>
<evidence type="ECO:0000313" key="16">
    <source>
        <dbReference type="EMBL" id="VDK78480.1"/>
    </source>
</evidence>
<evidence type="ECO:0000256" key="8">
    <source>
        <dbReference type="ARBA" id="ARBA00022807"/>
    </source>
</evidence>
<dbReference type="EC" id="3.4.19.12" evidence="4"/>
<evidence type="ECO:0000256" key="10">
    <source>
        <dbReference type="ARBA" id="ARBA00041300"/>
    </source>
</evidence>
<evidence type="ECO:0000256" key="13">
    <source>
        <dbReference type="ARBA" id="ARBA00043009"/>
    </source>
</evidence>
<evidence type="ECO:0000313" key="17">
    <source>
        <dbReference type="Proteomes" id="UP000277928"/>
    </source>
</evidence>
<dbReference type="Proteomes" id="UP000277928">
    <property type="component" value="Unassembled WGS sequence"/>
</dbReference>
<dbReference type="STRING" id="42156.A0A3P6TH15"/>
<accession>A0A3P6TH15</accession>
<dbReference type="GO" id="GO:0005730">
    <property type="term" value="C:nucleolus"/>
    <property type="evidence" value="ECO:0007669"/>
    <property type="project" value="UniProtKB-SubCell"/>
</dbReference>
<proteinExistence type="inferred from homology"/>
<dbReference type="GO" id="GO:0006508">
    <property type="term" value="P:proteolysis"/>
    <property type="evidence" value="ECO:0007669"/>
    <property type="project" value="UniProtKB-KW"/>
</dbReference>